<evidence type="ECO:0000313" key="2">
    <source>
        <dbReference type="EMBL" id="MED6132300.1"/>
    </source>
</evidence>
<evidence type="ECO:0000313" key="3">
    <source>
        <dbReference type="Proteomes" id="UP001341840"/>
    </source>
</evidence>
<gene>
    <name evidence="2" type="ORF">PIB30_017734</name>
</gene>
<dbReference type="Proteomes" id="UP001341840">
    <property type="component" value="Unassembled WGS sequence"/>
</dbReference>
<dbReference type="EMBL" id="JASCZI010060467">
    <property type="protein sequence ID" value="MED6132300.1"/>
    <property type="molecule type" value="Genomic_DNA"/>
</dbReference>
<evidence type="ECO:0000256" key="1">
    <source>
        <dbReference type="SAM" id="MobiDB-lite"/>
    </source>
</evidence>
<protein>
    <submittedName>
        <fullName evidence="2">Uncharacterized protein</fullName>
    </submittedName>
</protein>
<name>A0ABU6S7V5_9FABA</name>
<proteinExistence type="predicted"/>
<keyword evidence="3" id="KW-1185">Reference proteome</keyword>
<feature type="region of interest" description="Disordered" evidence="1">
    <location>
        <begin position="1"/>
        <end position="55"/>
    </location>
</feature>
<sequence length="55" mass="6002">MTKNMCNLPAPRSHIDTPSAPCSHRTRGDHHATRSHIPPRPPFNNDPVGGCVGDF</sequence>
<comment type="caution">
    <text evidence="2">The sequence shown here is derived from an EMBL/GenBank/DDBJ whole genome shotgun (WGS) entry which is preliminary data.</text>
</comment>
<accession>A0ABU6S7V5</accession>
<reference evidence="2 3" key="1">
    <citation type="journal article" date="2023" name="Plants (Basel)">
        <title>Bridging the Gap: Combining Genomics and Transcriptomics Approaches to Understand Stylosanthes scabra, an Orphan Legume from the Brazilian Caatinga.</title>
        <authorList>
            <person name="Ferreira-Neto J.R.C."/>
            <person name="da Silva M.D."/>
            <person name="Binneck E."/>
            <person name="de Melo N.F."/>
            <person name="da Silva R.H."/>
            <person name="de Melo A.L.T.M."/>
            <person name="Pandolfi V."/>
            <person name="Bustamante F.O."/>
            <person name="Brasileiro-Vidal A.C."/>
            <person name="Benko-Iseppon A.M."/>
        </authorList>
    </citation>
    <scope>NUCLEOTIDE SEQUENCE [LARGE SCALE GENOMIC DNA]</scope>
    <source>
        <tissue evidence="2">Leaves</tissue>
    </source>
</reference>
<organism evidence="2 3">
    <name type="scientific">Stylosanthes scabra</name>
    <dbReference type="NCBI Taxonomy" id="79078"/>
    <lineage>
        <taxon>Eukaryota</taxon>
        <taxon>Viridiplantae</taxon>
        <taxon>Streptophyta</taxon>
        <taxon>Embryophyta</taxon>
        <taxon>Tracheophyta</taxon>
        <taxon>Spermatophyta</taxon>
        <taxon>Magnoliopsida</taxon>
        <taxon>eudicotyledons</taxon>
        <taxon>Gunneridae</taxon>
        <taxon>Pentapetalae</taxon>
        <taxon>rosids</taxon>
        <taxon>fabids</taxon>
        <taxon>Fabales</taxon>
        <taxon>Fabaceae</taxon>
        <taxon>Papilionoideae</taxon>
        <taxon>50 kb inversion clade</taxon>
        <taxon>dalbergioids sensu lato</taxon>
        <taxon>Dalbergieae</taxon>
        <taxon>Pterocarpus clade</taxon>
        <taxon>Stylosanthes</taxon>
    </lineage>
</organism>